<dbReference type="Gene3D" id="3.40.50.10490">
    <property type="entry name" value="Glucose-6-phosphate isomerase like protein, domain 1"/>
    <property type="match status" value="1"/>
</dbReference>
<dbReference type="Pfam" id="PF01418">
    <property type="entry name" value="HTH_6"/>
    <property type="match status" value="1"/>
</dbReference>
<keyword evidence="7" id="KW-1185">Reference proteome</keyword>
<evidence type="ECO:0000256" key="3">
    <source>
        <dbReference type="ARBA" id="ARBA00023163"/>
    </source>
</evidence>
<gene>
    <name evidence="6" type="ORF">RHAB21_03828</name>
</gene>
<dbReference type="PROSITE" id="PS51464">
    <property type="entry name" value="SIS"/>
    <property type="match status" value="1"/>
</dbReference>
<dbReference type="SUPFAM" id="SSF46689">
    <property type="entry name" value="Homeodomain-like"/>
    <property type="match status" value="1"/>
</dbReference>
<sequence length="281" mass="30414">MISARIKERYPTLSRSQKVFADFVLSDPVKMARVSIHAAVAEAGVSSATANRFVRSVGYRNYAAFRADLIQNLAVAYEPVDRLKQDMSQQMSADGIIGNMLREDVTNITETIASVEPKTWLAAVETIKKARRIFVVGFDNGAALAQILANGLLRTNPDVHSIVGGSGGFTGVRHIATMNEKDLVIAIAFPRYIKDTVKLASLARSRSIPVLAITDSHRSPLAATGTVNVFVVAHRQFGTVSNATILAVIEALLGAVLHAHPTTIRDAKIFAELSLPWIENP</sequence>
<evidence type="ECO:0000256" key="1">
    <source>
        <dbReference type="ARBA" id="ARBA00023015"/>
    </source>
</evidence>
<reference evidence="6 7" key="1">
    <citation type="submission" date="2020-11" db="EMBL/GenBank/DDBJ databases">
        <authorList>
            <person name="Lassalle F."/>
        </authorList>
    </citation>
    <scope>NUCLEOTIDE SEQUENCE [LARGE SCALE GENOMIC DNA]</scope>
    <source>
        <strain evidence="6 7">AB21</strain>
    </source>
</reference>
<dbReference type="Proteomes" id="UP000601041">
    <property type="component" value="Unassembled WGS sequence"/>
</dbReference>
<dbReference type="InterPro" id="IPR047640">
    <property type="entry name" value="RpiR-like"/>
</dbReference>
<organism evidence="6 7">
    <name type="scientific">Pseudorhizobium halotolerans</name>
    <dbReference type="NCBI Taxonomy" id="1233081"/>
    <lineage>
        <taxon>Bacteria</taxon>
        <taxon>Pseudomonadati</taxon>
        <taxon>Pseudomonadota</taxon>
        <taxon>Alphaproteobacteria</taxon>
        <taxon>Hyphomicrobiales</taxon>
        <taxon>Rhizobiaceae</taxon>
        <taxon>Rhizobium/Agrobacterium group</taxon>
        <taxon>Pseudorhizobium</taxon>
    </lineage>
</organism>
<protein>
    <submittedName>
        <fullName evidence="6">MurR/RpiR family transcriptional regulator</fullName>
    </submittedName>
</protein>
<dbReference type="InterPro" id="IPR001347">
    <property type="entry name" value="SIS_dom"/>
</dbReference>
<proteinExistence type="predicted"/>
<feature type="domain" description="HTH rpiR-type" evidence="4">
    <location>
        <begin position="1"/>
        <end position="76"/>
    </location>
</feature>
<evidence type="ECO:0000313" key="7">
    <source>
        <dbReference type="Proteomes" id="UP000601041"/>
    </source>
</evidence>
<evidence type="ECO:0000313" key="6">
    <source>
        <dbReference type="EMBL" id="CAD7047801.1"/>
    </source>
</evidence>
<keyword evidence="1" id="KW-0805">Transcription regulation</keyword>
<dbReference type="PROSITE" id="PS51071">
    <property type="entry name" value="HTH_RPIR"/>
    <property type="match status" value="1"/>
</dbReference>
<dbReference type="Gene3D" id="1.10.10.10">
    <property type="entry name" value="Winged helix-like DNA-binding domain superfamily/Winged helix DNA-binding domain"/>
    <property type="match status" value="1"/>
</dbReference>
<dbReference type="InterPro" id="IPR035472">
    <property type="entry name" value="RpiR-like_SIS"/>
</dbReference>
<name>A0ABN7JYE1_9HYPH</name>
<keyword evidence="3" id="KW-0804">Transcription</keyword>
<dbReference type="InterPro" id="IPR000281">
    <property type="entry name" value="HTH_RpiR"/>
</dbReference>
<dbReference type="SUPFAM" id="SSF53697">
    <property type="entry name" value="SIS domain"/>
    <property type="match status" value="1"/>
</dbReference>
<dbReference type="EMBL" id="CABFWE030000011">
    <property type="protein sequence ID" value="CAD7047801.1"/>
    <property type="molecule type" value="Genomic_DNA"/>
</dbReference>
<dbReference type="CDD" id="cd05013">
    <property type="entry name" value="SIS_RpiR"/>
    <property type="match status" value="1"/>
</dbReference>
<feature type="domain" description="SIS" evidence="5">
    <location>
        <begin position="123"/>
        <end position="259"/>
    </location>
</feature>
<evidence type="ECO:0000259" key="5">
    <source>
        <dbReference type="PROSITE" id="PS51464"/>
    </source>
</evidence>
<dbReference type="PANTHER" id="PTHR30514">
    <property type="entry name" value="GLUCOKINASE"/>
    <property type="match status" value="1"/>
</dbReference>
<dbReference type="Pfam" id="PF01380">
    <property type="entry name" value="SIS"/>
    <property type="match status" value="1"/>
</dbReference>
<evidence type="ECO:0000259" key="4">
    <source>
        <dbReference type="PROSITE" id="PS51071"/>
    </source>
</evidence>
<comment type="caution">
    <text evidence="6">The sequence shown here is derived from an EMBL/GenBank/DDBJ whole genome shotgun (WGS) entry which is preliminary data.</text>
</comment>
<keyword evidence="2" id="KW-0238">DNA-binding</keyword>
<dbReference type="InterPro" id="IPR036388">
    <property type="entry name" value="WH-like_DNA-bd_sf"/>
</dbReference>
<evidence type="ECO:0000256" key="2">
    <source>
        <dbReference type="ARBA" id="ARBA00023125"/>
    </source>
</evidence>
<dbReference type="InterPro" id="IPR046348">
    <property type="entry name" value="SIS_dom_sf"/>
</dbReference>
<dbReference type="RefSeq" id="WP_142588933.1">
    <property type="nucleotide sequence ID" value="NZ_CABFWE030000011.1"/>
</dbReference>
<dbReference type="InterPro" id="IPR009057">
    <property type="entry name" value="Homeodomain-like_sf"/>
</dbReference>
<accession>A0ABN7JYE1</accession>